<dbReference type="SUPFAM" id="SSF47384">
    <property type="entry name" value="Homodimeric domain of signal transducing histidine kinase"/>
    <property type="match status" value="1"/>
</dbReference>
<evidence type="ECO:0000256" key="8">
    <source>
        <dbReference type="SAM" id="Phobius"/>
    </source>
</evidence>
<keyword evidence="4" id="KW-0808">Transferase</keyword>
<evidence type="ECO:0000256" key="6">
    <source>
        <dbReference type="ARBA" id="ARBA00022777"/>
    </source>
</evidence>
<evidence type="ECO:0000256" key="5">
    <source>
        <dbReference type="ARBA" id="ARBA00022692"/>
    </source>
</evidence>
<dbReference type="Gene3D" id="3.30.565.10">
    <property type="entry name" value="Histidine kinase-like ATPase, C-terminal domain"/>
    <property type="match status" value="1"/>
</dbReference>
<evidence type="ECO:0000259" key="9">
    <source>
        <dbReference type="PROSITE" id="PS50109"/>
    </source>
</evidence>
<evidence type="ECO:0000256" key="3">
    <source>
        <dbReference type="ARBA" id="ARBA00022553"/>
    </source>
</evidence>
<keyword evidence="5 8" id="KW-0812">Transmembrane</keyword>
<keyword evidence="8" id="KW-0472">Membrane</keyword>
<feature type="transmembrane region" description="Helical" evidence="8">
    <location>
        <begin position="7"/>
        <end position="27"/>
    </location>
</feature>
<dbReference type="InterPro" id="IPR036890">
    <property type="entry name" value="HATPase_C_sf"/>
</dbReference>
<evidence type="ECO:0000313" key="11">
    <source>
        <dbReference type="Proteomes" id="UP000823603"/>
    </source>
</evidence>
<comment type="catalytic activity">
    <reaction evidence="1">
        <text>ATP + protein L-histidine = ADP + protein N-phospho-L-histidine.</text>
        <dbReference type="EC" id="2.7.13.3"/>
    </reaction>
</comment>
<dbReference type="SMART" id="SM00388">
    <property type="entry name" value="HisKA"/>
    <property type="match status" value="1"/>
</dbReference>
<evidence type="ECO:0000256" key="4">
    <source>
        <dbReference type="ARBA" id="ARBA00022679"/>
    </source>
</evidence>
<dbReference type="EC" id="2.7.13.3" evidence="2"/>
<name>A0A9D9IFJ7_9BACT</name>
<evidence type="ECO:0000256" key="7">
    <source>
        <dbReference type="ARBA" id="ARBA00022989"/>
    </source>
</evidence>
<feature type="transmembrane region" description="Helical" evidence="8">
    <location>
        <begin position="137"/>
        <end position="162"/>
    </location>
</feature>
<dbReference type="InterPro" id="IPR003661">
    <property type="entry name" value="HisK_dim/P_dom"/>
</dbReference>
<dbReference type="GO" id="GO:0005886">
    <property type="term" value="C:plasma membrane"/>
    <property type="evidence" value="ECO:0007669"/>
    <property type="project" value="TreeGrafter"/>
</dbReference>
<dbReference type="InterPro" id="IPR036097">
    <property type="entry name" value="HisK_dim/P_sf"/>
</dbReference>
<evidence type="ECO:0000313" key="10">
    <source>
        <dbReference type="EMBL" id="MBO8471764.1"/>
    </source>
</evidence>
<dbReference type="PROSITE" id="PS50109">
    <property type="entry name" value="HIS_KIN"/>
    <property type="match status" value="1"/>
</dbReference>
<dbReference type="CDD" id="cd00082">
    <property type="entry name" value="HisKA"/>
    <property type="match status" value="1"/>
</dbReference>
<dbReference type="SUPFAM" id="SSF55874">
    <property type="entry name" value="ATPase domain of HSP90 chaperone/DNA topoisomerase II/histidine kinase"/>
    <property type="match status" value="1"/>
</dbReference>
<dbReference type="Proteomes" id="UP000823603">
    <property type="component" value="Unassembled WGS sequence"/>
</dbReference>
<dbReference type="AlphaFoldDB" id="A0A9D9IFJ7"/>
<sequence>MKFIYKIILWLSGLMLVFLTAWGIFFFRAMEAEINDETDDMLENYSADIIMKWLSGVEIPSIDNGSNNTYYIRKVSPEYAASVPSISYENAMIFIASKDEDEAARIRHHIFMDEDDSYYELTVAVPTFERRDLITAILRWMVFLYFILLVACIGITVAVVNYNFRPLKSLLKWVQGYVPGKDNPPVPCNTDIEEFRILAQATQRTADRIEKQYELQNQFIGNASHELQTPLAVCSGKIEMMLDSESLSDRQAEELMSIGRTLNRMIRLNKTLLLMTKIDNGQFIDTSEIDIVRLAGDSLDMLGDIYGYKDIRSVMNAPDHVLLEMNEQLASIMVSNLLKNAFVYAPSGSVVTVTLSDKCLEVSNDGDTPLDKDRIFDRFYQGPAKKEGSSGLGLALVKAICERYSFSLDYRYDGKHSFTVTF</sequence>
<accession>A0A9D9IFJ7</accession>
<gene>
    <name evidence="10" type="ORF">IAB82_08235</name>
</gene>
<keyword evidence="7 8" id="KW-1133">Transmembrane helix</keyword>
<dbReference type="InterPro" id="IPR003594">
    <property type="entry name" value="HATPase_dom"/>
</dbReference>
<dbReference type="InterPro" id="IPR050428">
    <property type="entry name" value="TCS_sensor_his_kinase"/>
</dbReference>
<reference evidence="10" key="2">
    <citation type="journal article" date="2021" name="PeerJ">
        <title>Extensive microbial diversity within the chicken gut microbiome revealed by metagenomics and culture.</title>
        <authorList>
            <person name="Gilroy R."/>
            <person name="Ravi A."/>
            <person name="Getino M."/>
            <person name="Pursley I."/>
            <person name="Horton D.L."/>
            <person name="Alikhan N.F."/>
            <person name="Baker D."/>
            <person name="Gharbi K."/>
            <person name="Hall N."/>
            <person name="Watson M."/>
            <person name="Adriaenssens E.M."/>
            <person name="Foster-Nyarko E."/>
            <person name="Jarju S."/>
            <person name="Secka A."/>
            <person name="Antonio M."/>
            <person name="Oren A."/>
            <person name="Chaudhuri R.R."/>
            <person name="La Ragione R."/>
            <person name="Hildebrand F."/>
            <person name="Pallen M.J."/>
        </authorList>
    </citation>
    <scope>NUCLEOTIDE SEQUENCE</scope>
    <source>
        <strain evidence="10">B2-22910</strain>
    </source>
</reference>
<keyword evidence="6 10" id="KW-0418">Kinase</keyword>
<proteinExistence type="predicted"/>
<comment type="caution">
    <text evidence="10">The sequence shown here is derived from an EMBL/GenBank/DDBJ whole genome shotgun (WGS) entry which is preliminary data.</text>
</comment>
<dbReference type="Gene3D" id="1.10.287.130">
    <property type="match status" value="1"/>
</dbReference>
<dbReference type="PANTHER" id="PTHR45436">
    <property type="entry name" value="SENSOR HISTIDINE KINASE YKOH"/>
    <property type="match status" value="1"/>
</dbReference>
<evidence type="ECO:0000256" key="1">
    <source>
        <dbReference type="ARBA" id="ARBA00000085"/>
    </source>
</evidence>
<dbReference type="Pfam" id="PF02518">
    <property type="entry name" value="HATPase_c"/>
    <property type="match status" value="1"/>
</dbReference>
<reference evidence="10" key="1">
    <citation type="submission" date="2020-10" db="EMBL/GenBank/DDBJ databases">
        <authorList>
            <person name="Gilroy R."/>
        </authorList>
    </citation>
    <scope>NUCLEOTIDE SEQUENCE</scope>
    <source>
        <strain evidence="10">B2-22910</strain>
    </source>
</reference>
<feature type="domain" description="Histidine kinase" evidence="9">
    <location>
        <begin position="222"/>
        <end position="422"/>
    </location>
</feature>
<dbReference type="PANTHER" id="PTHR45436:SF5">
    <property type="entry name" value="SENSOR HISTIDINE KINASE TRCS"/>
    <property type="match status" value="1"/>
</dbReference>
<dbReference type="Pfam" id="PF00512">
    <property type="entry name" value="HisKA"/>
    <property type="match status" value="1"/>
</dbReference>
<dbReference type="GO" id="GO:0000155">
    <property type="term" value="F:phosphorelay sensor kinase activity"/>
    <property type="evidence" value="ECO:0007669"/>
    <property type="project" value="InterPro"/>
</dbReference>
<organism evidence="10 11">
    <name type="scientific">Candidatus Cryptobacteroides faecavium</name>
    <dbReference type="NCBI Taxonomy" id="2840762"/>
    <lineage>
        <taxon>Bacteria</taxon>
        <taxon>Pseudomonadati</taxon>
        <taxon>Bacteroidota</taxon>
        <taxon>Bacteroidia</taxon>
        <taxon>Bacteroidales</taxon>
        <taxon>Candidatus Cryptobacteroides</taxon>
    </lineage>
</organism>
<evidence type="ECO:0000256" key="2">
    <source>
        <dbReference type="ARBA" id="ARBA00012438"/>
    </source>
</evidence>
<dbReference type="EMBL" id="JADIMB010000121">
    <property type="protein sequence ID" value="MBO8471764.1"/>
    <property type="molecule type" value="Genomic_DNA"/>
</dbReference>
<keyword evidence="3" id="KW-0597">Phosphoprotein</keyword>
<dbReference type="InterPro" id="IPR005467">
    <property type="entry name" value="His_kinase_dom"/>
</dbReference>
<dbReference type="SMART" id="SM00387">
    <property type="entry name" value="HATPase_c"/>
    <property type="match status" value="1"/>
</dbReference>
<protein>
    <recommendedName>
        <fullName evidence="2">histidine kinase</fullName>
        <ecNumber evidence="2">2.7.13.3</ecNumber>
    </recommendedName>
</protein>